<dbReference type="EMBL" id="CP063845">
    <property type="protein sequence ID" value="UFP92588.1"/>
    <property type="molecule type" value="Genomic_DNA"/>
</dbReference>
<feature type="region of interest" description="Disordered" evidence="1">
    <location>
        <begin position="1"/>
        <end position="33"/>
    </location>
</feature>
<name>A0ABY3PG54_9CYAN</name>
<dbReference type="InterPro" id="IPR053842">
    <property type="entry name" value="NikA-like"/>
</dbReference>
<protein>
    <recommendedName>
        <fullName evidence="4">Mobilization protein</fullName>
    </recommendedName>
</protein>
<dbReference type="Pfam" id="PF21983">
    <property type="entry name" value="NikA-like"/>
    <property type="match status" value="1"/>
</dbReference>
<organism evidence="2 3">
    <name type="scientific">Gloeobacter morelensis MG652769</name>
    <dbReference type="NCBI Taxonomy" id="2781736"/>
    <lineage>
        <taxon>Bacteria</taxon>
        <taxon>Bacillati</taxon>
        <taxon>Cyanobacteriota</taxon>
        <taxon>Cyanophyceae</taxon>
        <taxon>Gloeobacterales</taxon>
        <taxon>Gloeobacteraceae</taxon>
        <taxon>Gloeobacter</taxon>
        <taxon>Gloeobacter morelensis</taxon>
    </lineage>
</organism>
<reference evidence="2 3" key="1">
    <citation type="journal article" date="2021" name="Genome Biol. Evol.">
        <title>Complete Genome Sequencing of a Novel Gloeobacter Species from a Waterfall Cave in Mexico.</title>
        <authorList>
            <person name="Saw J.H."/>
            <person name="Cardona T."/>
            <person name="Montejano G."/>
        </authorList>
    </citation>
    <scope>NUCLEOTIDE SEQUENCE [LARGE SCALE GENOMIC DNA]</scope>
    <source>
        <strain evidence="2">MG652769</strain>
    </source>
</reference>
<dbReference type="Proteomes" id="UP001054846">
    <property type="component" value="Chromosome"/>
</dbReference>
<proteinExistence type="predicted"/>
<sequence>MNRPPKRKGLAMAPQPVVPEANPFKRPPRIPKRLTGEARCKRPAQQLRSHVISIRLNEADYQKVKQLTRQEHASISAYCREMALRKKIKEIPTDLHRERWMQLGLLGAQLLDLKESAPDNLENLVERTVTEIKALRAALFGMPPG</sequence>
<evidence type="ECO:0000256" key="1">
    <source>
        <dbReference type="SAM" id="MobiDB-lite"/>
    </source>
</evidence>
<accession>A0ABY3PG54</accession>
<dbReference type="RefSeq" id="WP_230839579.1">
    <property type="nucleotide sequence ID" value="NZ_CP063845.1"/>
</dbReference>
<keyword evidence="3" id="KW-1185">Reference proteome</keyword>
<evidence type="ECO:0000313" key="3">
    <source>
        <dbReference type="Proteomes" id="UP001054846"/>
    </source>
</evidence>
<evidence type="ECO:0008006" key="4">
    <source>
        <dbReference type="Google" id="ProtNLM"/>
    </source>
</evidence>
<gene>
    <name evidence="2" type="ORF">ISF26_12100</name>
</gene>
<evidence type="ECO:0000313" key="2">
    <source>
        <dbReference type="EMBL" id="UFP92588.1"/>
    </source>
</evidence>